<dbReference type="EMBL" id="CDGG01000001">
    <property type="protein sequence ID" value="CEI81002.1"/>
    <property type="molecule type" value="Genomic_DNA"/>
</dbReference>
<evidence type="ECO:0000313" key="3">
    <source>
        <dbReference type="Proteomes" id="UP000040453"/>
    </source>
</evidence>
<dbReference type="InterPro" id="IPR016181">
    <property type="entry name" value="Acyl_CoA_acyltransferase"/>
</dbReference>
<proteinExistence type="predicted"/>
<gene>
    <name evidence="2" type="ORF">BN997_00815</name>
</gene>
<dbReference type="SUPFAM" id="SSF55729">
    <property type="entry name" value="Acyl-CoA N-acyltransferases (Nat)"/>
    <property type="match status" value="1"/>
</dbReference>
<reference evidence="2 3" key="1">
    <citation type="submission" date="2014-11" db="EMBL/GenBank/DDBJ databases">
        <authorList>
            <person name="Urmite Genomes Urmite Genomes"/>
        </authorList>
    </citation>
    <scope>NUCLEOTIDE SEQUENCE [LARGE SCALE GENOMIC DNA]</scope>
    <source>
        <strain evidence="2 3">Oc5</strain>
    </source>
</reference>
<accession>A0A0A1MMV2</accession>
<dbReference type="Pfam" id="PF13508">
    <property type="entry name" value="Acetyltransf_7"/>
    <property type="match status" value="1"/>
</dbReference>
<feature type="domain" description="N-acetyltransferase" evidence="1">
    <location>
        <begin position="8"/>
        <end position="160"/>
    </location>
</feature>
<keyword evidence="3" id="KW-1185">Reference proteome</keyword>
<dbReference type="CDD" id="cd04301">
    <property type="entry name" value="NAT_SF"/>
    <property type="match status" value="1"/>
</dbReference>
<name>A0A0A1MMV2_9BACI</name>
<dbReference type="RefSeq" id="WP_042529855.1">
    <property type="nucleotide sequence ID" value="NZ_CDGG01000001.1"/>
</dbReference>
<dbReference type="STRING" id="545501.BN997_00815"/>
<evidence type="ECO:0000313" key="2">
    <source>
        <dbReference type="EMBL" id="CEI81002.1"/>
    </source>
</evidence>
<dbReference type="PROSITE" id="PS51186">
    <property type="entry name" value="GNAT"/>
    <property type="match status" value="1"/>
</dbReference>
<dbReference type="GO" id="GO:0016747">
    <property type="term" value="F:acyltransferase activity, transferring groups other than amino-acyl groups"/>
    <property type="evidence" value="ECO:0007669"/>
    <property type="project" value="InterPro"/>
</dbReference>
<dbReference type="Gene3D" id="3.40.630.30">
    <property type="match status" value="1"/>
</dbReference>
<dbReference type="Proteomes" id="UP000040453">
    <property type="component" value="Unassembled WGS sequence"/>
</dbReference>
<protein>
    <recommendedName>
        <fullName evidence="1">N-acetyltransferase domain-containing protein</fullName>
    </recommendedName>
</protein>
<sequence length="191" mass="22445">MQSTKYYLEKMNVTNINIKVLYNYLEQEFGRGELFPRFVIRRNFKKSIWEAVYLTDGQEKYGYAIYQKAPGFKGVFIAYLAILPKYQSKGLGSELIRQLNALFPDGILLEVEDPDAAKDEKDQATRLRRIRFYERNGLAVNPDMKVNTFFVPFRMMDNLGGTEAYDISFYQKLYNRILRLPLGSIFIKENR</sequence>
<dbReference type="OrthoDB" id="9127144at2"/>
<organism evidence="2 3">
    <name type="scientific">Oceanobacillus oncorhynchi</name>
    <dbReference type="NCBI Taxonomy" id="545501"/>
    <lineage>
        <taxon>Bacteria</taxon>
        <taxon>Bacillati</taxon>
        <taxon>Bacillota</taxon>
        <taxon>Bacilli</taxon>
        <taxon>Bacillales</taxon>
        <taxon>Bacillaceae</taxon>
        <taxon>Oceanobacillus</taxon>
    </lineage>
</organism>
<dbReference type="AlphaFoldDB" id="A0A0A1MMV2"/>
<dbReference type="InterPro" id="IPR000182">
    <property type="entry name" value="GNAT_dom"/>
</dbReference>
<evidence type="ECO:0000259" key="1">
    <source>
        <dbReference type="PROSITE" id="PS51186"/>
    </source>
</evidence>